<dbReference type="SMART" id="SM00577">
    <property type="entry name" value="CPDc"/>
    <property type="match status" value="1"/>
</dbReference>
<feature type="compositionally biased region" description="Basic and acidic residues" evidence="1">
    <location>
        <begin position="379"/>
        <end position="397"/>
    </location>
</feature>
<dbReference type="STRING" id="3068.D8TT51"/>
<accession>D8TT51</accession>
<dbReference type="Proteomes" id="UP000001058">
    <property type="component" value="Unassembled WGS sequence"/>
</dbReference>
<dbReference type="InterPro" id="IPR050365">
    <property type="entry name" value="TIM50"/>
</dbReference>
<dbReference type="PANTHER" id="PTHR12210">
    <property type="entry name" value="DULLARD PROTEIN PHOSPHATASE"/>
    <property type="match status" value="1"/>
</dbReference>
<dbReference type="GeneID" id="9618870"/>
<dbReference type="PROSITE" id="PS50969">
    <property type="entry name" value="FCP1"/>
    <property type="match status" value="1"/>
</dbReference>
<protein>
    <recommendedName>
        <fullName evidence="2">FCP1 homology domain-containing protein</fullName>
    </recommendedName>
</protein>
<dbReference type="Gene3D" id="3.40.50.300">
    <property type="entry name" value="P-loop containing nucleotide triphosphate hydrolases"/>
    <property type="match status" value="1"/>
</dbReference>
<feature type="domain" description="FCP1 homology" evidence="2">
    <location>
        <begin position="421"/>
        <end position="580"/>
    </location>
</feature>
<evidence type="ECO:0000313" key="3">
    <source>
        <dbReference type="EMBL" id="EFJ49251.1"/>
    </source>
</evidence>
<dbReference type="InParanoid" id="D8TT51"/>
<name>D8TT51_VOLCA</name>
<organism evidence="4">
    <name type="scientific">Volvox carteri f. nagariensis</name>
    <dbReference type="NCBI Taxonomy" id="3068"/>
    <lineage>
        <taxon>Eukaryota</taxon>
        <taxon>Viridiplantae</taxon>
        <taxon>Chlorophyta</taxon>
        <taxon>core chlorophytes</taxon>
        <taxon>Chlorophyceae</taxon>
        <taxon>CS clade</taxon>
        <taxon>Chlamydomonadales</taxon>
        <taxon>Volvocaceae</taxon>
        <taxon>Volvox</taxon>
    </lineage>
</organism>
<feature type="compositionally biased region" description="Gly residues" evidence="1">
    <location>
        <begin position="644"/>
        <end position="654"/>
    </location>
</feature>
<dbReference type="RefSeq" id="XP_002949699.1">
    <property type="nucleotide sequence ID" value="XM_002949653.1"/>
</dbReference>
<feature type="compositionally biased region" description="Gly residues" evidence="1">
    <location>
        <begin position="359"/>
        <end position="378"/>
    </location>
</feature>
<feature type="compositionally biased region" description="Acidic residues" evidence="1">
    <location>
        <begin position="660"/>
        <end position="674"/>
    </location>
</feature>
<feature type="compositionally biased region" description="Low complexity" evidence="1">
    <location>
        <begin position="273"/>
        <end position="286"/>
    </location>
</feature>
<feature type="region of interest" description="Disordered" evidence="1">
    <location>
        <begin position="242"/>
        <end position="421"/>
    </location>
</feature>
<dbReference type="AlphaFoldDB" id="D8TT51"/>
<dbReference type="SUPFAM" id="SSF56784">
    <property type="entry name" value="HAD-like"/>
    <property type="match status" value="1"/>
</dbReference>
<gene>
    <name evidence="3" type="ORF">VOLCADRAFT_104348</name>
</gene>
<dbReference type="InterPro" id="IPR023214">
    <property type="entry name" value="HAD_sf"/>
</dbReference>
<dbReference type="eggNOG" id="ENOG502SAPP">
    <property type="taxonomic scope" value="Eukaryota"/>
</dbReference>
<dbReference type="Pfam" id="PF13671">
    <property type="entry name" value="AAA_33"/>
    <property type="match status" value="1"/>
</dbReference>
<feature type="compositionally biased region" description="Low complexity" evidence="1">
    <location>
        <begin position="605"/>
        <end position="625"/>
    </location>
</feature>
<feature type="region of interest" description="Disordered" evidence="1">
    <location>
        <begin position="605"/>
        <end position="710"/>
    </location>
</feature>
<evidence type="ECO:0000259" key="2">
    <source>
        <dbReference type="PROSITE" id="PS50969"/>
    </source>
</evidence>
<feature type="compositionally biased region" description="Low complexity" evidence="1">
    <location>
        <begin position="298"/>
        <end position="309"/>
    </location>
</feature>
<dbReference type="OrthoDB" id="3512845at2759"/>
<dbReference type="Gene3D" id="3.40.50.1000">
    <property type="entry name" value="HAD superfamily/HAD-like"/>
    <property type="match status" value="1"/>
</dbReference>
<evidence type="ECO:0000313" key="4">
    <source>
        <dbReference type="Proteomes" id="UP000001058"/>
    </source>
</evidence>
<keyword evidence="4" id="KW-1185">Reference proteome</keyword>
<dbReference type="InterPro" id="IPR027417">
    <property type="entry name" value="P-loop_NTPase"/>
</dbReference>
<dbReference type="KEGG" id="vcn:VOLCADRAFT_104348"/>
<reference evidence="3 4" key="1">
    <citation type="journal article" date="2010" name="Science">
        <title>Genomic analysis of organismal complexity in the multicellular green alga Volvox carteri.</title>
        <authorList>
            <person name="Prochnik S.E."/>
            <person name="Umen J."/>
            <person name="Nedelcu A.M."/>
            <person name="Hallmann A."/>
            <person name="Miller S.M."/>
            <person name="Nishii I."/>
            <person name="Ferris P."/>
            <person name="Kuo A."/>
            <person name="Mitros T."/>
            <person name="Fritz-Laylin L.K."/>
            <person name="Hellsten U."/>
            <person name="Chapman J."/>
            <person name="Simakov O."/>
            <person name="Rensing S.A."/>
            <person name="Terry A."/>
            <person name="Pangilinan J."/>
            <person name="Kapitonov V."/>
            <person name="Jurka J."/>
            <person name="Salamov A."/>
            <person name="Shapiro H."/>
            <person name="Schmutz J."/>
            <person name="Grimwood J."/>
            <person name="Lindquist E."/>
            <person name="Lucas S."/>
            <person name="Grigoriev I.V."/>
            <person name="Schmitt R."/>
            <person name="Kirk D."/>
            <person name="Rokhsar D.S."/>
        </authorList>
    </citation>
    <scope>NUCLEOTIDE SEQUENCE [LARGE SCALE GENOMIC DNA]</scope>
    <source>
        <strain evidence="4">f. Nagariensis / Eve</strain>
    </source>
</reference>
<feature type="compositionally biased region" description="Basic and acidic residues" evidence="1">
    <location>
        <begin position="675"/>
        <end position="693"/>
    </location>
</feature>
<dbReference type="InterPro" id="IPR004274">
    <property type="entry name" value="FCP1_dom"/>
</dbReference>
<proteinExistence type="predicted"/>
<dbReference type="Pfam" id="PF03031">
    <property type="entry name" value="NIF"/>
    <property type="match status" value="1"/>
</dbReference>
<evidence type="ECO:0000256" key="1">
    <source>
        <dbReference type="SAM" id="MobiDB-lite"/>
    </source>
</evidence>
<feature type="compositionally biased region" description="Pro residues" evidence="1">
    <location>
        <begin position="287"/>
        <end position="297"/>
    </location>
</feature>
<dbReference type="EMBL" id="GL378336">
    <property type="protein sequence ID" value="EFJ49251.1"/>
    <property type="molecule type" value="Genomic_DNA"/>
</dbReference>
<sequence>MFWSSSAFQAQDELGDRQACENAVRVALRAGQHVVVDGRNVDPPQRAHWVKLARECGAFGTSVVALQLLLPLELCRQRARDRVGHPYCIGVFESFANGFVEATSVEGFDRVISVRTSEEAVLAVEQLLREGGAHTAVQQQQPQQQQWNTGMYGGLAASSYYSGQVVQYGNYVQNGSHPQGHHAYQPVTDASGGGIQGATGAQQGLAQAMSFAVTGAQEGGSIGGQGLTHGSNKRACRWERREGESLGPHGVVSGAQPNGGMSGQVEGTAGGRPSSCQLLPSSLAPAAAPPPAPPAPPARQQQEQQQYLADGSGVDLSHQQHQLAREQPAREEEEGEEQQQQQQERQQQRQKHWNSYSQGSGGFGGGGSYGRGGGGGGYRRQEGTRRDSQWHHRDVVQRLRHSFADPSSTTPYDVPAEPGAEDDPRVILLFDLNGTLTSHTSVRRAQGTTRLRPGTAHLTRLRERFRLGIYTSSTVRTVQAAMEMLELAAGETLFDRRLVLHREHTAPAPADHVDSGGNPWDTLKPLGRYFSRLDRVVLVDDDSYKSMAGEESNMLIVPCWSEEDVDCQVIRLLCEALIARVAPQAEEDLDVRRWTAAVSAQLQEAAKAAAPQSPSAAAATSPEAPEAAKDSTSLLRLGGEEHGNGAGGNSGSSGSGSSEAEAEDEREEREEEREEERGDRGVEKGGKDAHLEDEGTVDGVDEQSRKRHRV</sequence>
<dbReference type="InterPro" id="IPR036412">
    <property type="entry name" value="HAD-like_sf"/>
</dbReference>
<dbReference type="SUPFAM" id="SSF52540">
    <property type="entry name" value="P-loop containing nucleoside triphosphate hydrolases"/>
    <property type="match status" value="1"/>
</dbReference>